<keyword evidence="1" id="KW-1133">Transmembrane helix</keyword>
<organism evidence="2 3">
    <name type="scientific">Clostridium hominis</name>
    <dbReference type="NCBI Taxonomy" id="2763036"/>
    <lineage>
        <taxon>Bacteria</taxon>
        <taxon>Bacillati</taxon>
        <taxon>Bacillota</taxon>
        <taxon>Clostridia</taxon>
        <taxon>Eubacteriales</taxon>
        <taxon>Clostridiaceae</taxon>
        <taxon>Clostridium</taxon>
    </lineage>
</organism>
<protein>
    <recommendedName>
        <fullName evidence="4">Ribbon-helix-helix protein CopG domain-containing protein</fullName>
    </recommendedName>
</protein>
<accession>A0ABR7DBT3</accession>
<keyword evidence="1" id="KW-0472">Membrane</keyword>
<comment type="caution">
    <text evidence="2">The sequence shown here is derived from an EMBL/GenBank/DDBJ whole genome shotgun (WGS) entry which is preliminary data.</text>
</comment>
<evidence type="ECO:0008006" key="4">
    <source>
        <dbReference type="Google" id="ProtNLM"/>
    </source>
</evidence>
<sequence length="91" mass="10829">MNESVICYLATGFVNFFIVYCIHKEILEYIKKRKKLEKSKQNLLSENINIYLDEDEVEMLSELSNLRSKGDYKKFLRAMILNTIEENKIET</sequence>
<dbReference type="RefSeq" id="WP_186859787.1">
    <property type="nucleotide sequence ID" value="NZ_JACOOO010000015.1"/>
</dbReference>
<name>A0ABR7DBT3_9CLOT</name>
<dbReference type="Proteomes" id="UP000596929">
    <property type="component" value="Unassembled WGS sequence"/>
</dbReference>
<gene>
    <name evidence="2" type="ORF">H8S20_08105</name>
</gene>
<evidence type="ECO:0000313" key="2">
    <source>
        <dbReference type="EMBL" id="MBC5628851.1"/>
    </source>
</evidence>
<proteinExistence type="predicted"/>
<keyword evidence="1" id="KW-0812">Transmembrane</keyword>
<evidence type="ECO:0000313" key="3">
    <source>
        <dbReference type="Proteomes" id="UP000596929"/>
    </source>
</evidence>
<evidence type="ECO:0000256" key="1">
    <source>
        <dbReference type="SAM" id="Phobius"/>
    </source>
</evidence>
<feature type="transmembrane region" description="Helical" evidence="1">
    <location>
        <begin position="6"/>
        <end position="23"/>
    </location>
</feature>
<keyword evidence="3" id="KW-1185">Reference proteome</keyword>
<dbReference type="EMBL" id="JACOOO010000015">
    <property type="protein sequence ID" value="MBC5628851.1"/>
    <property type="molecule type" value="Genomic_DNA"/>
</dbReference>
<reference evidence="2 3" key="1">
    <citation type="submission" date="2020-08" db="EMBL/GenBank/DDBJ databases">
        <title>Genome public.</title>
        <authorList>
            <person name="Liu C."/>
            <person name="Sun Q."/>
        </authorList>
    </citation>
    <scope>NUCLEOTIDE SEQUENCE [LARGE SCALE GENOMIC DNA]</scope>
    <source>
        <strain evidence="2 3">NSJ-6</strain>
    </source>
</reference>